<feature type="region of interest" description="Disordered" evidence="4">
    <location>
        <begin position="1"/>
        <end position="68"/>
    </location>
</feature>
<dbReference type="InterPro" id="IPR012916">
    <property type="entry name" value="RED_N"/>
</dbReference>
<comment type="subcellular location">
    <subcellularLocation>
        <location evidence="1">Nucleus</location>
    </subcellularLocation>
</comment>
<feature type="region of interest" description="Disordered" evidence="4">
    <location>
        <begin position="272"/>
        <end position="489"/>
    </location>
</feature>
<feature type="compositionally biased region" description="Low complexity" evidence="4">
    <location>
        <begin position="272"/>
        <end position="284"/>
    </location>
</feature>
<feature type="compositionally biased region" description="Low complexity" evidence="4">
    <location>
        <begin position="238"/>
        <end position="250"/>
    </location>
</feature>
<evidence type="ECO:0000259" key="5">
    <source>
        <dbReference type="Pfam" id="PF07808"/>
    </source>
</evidence>
<feature type="compositionally biased region" description="Basic residues" evidence="4">
    <location>
        <begin position="386"/>
        <end position="400"/>
    </location>
</feature>
<name>A0ABP1E519_9APHY</name>
<organism evidence="6 7">
    <name type="scientific">Somion occarium</name>
    <dbReference type="NCBI Taxonomy" id="3059160"/>
    <lineage>
        <taxon>Eukaryota</taxon>
        <taxon>Fungi</taxon>
        <taxon>Dikarya</taxon>
        <taxon>Basidiomycota</taxon>
        <taxon>Agaricomycotina</taxon>
        <taxon>Agaricomycetes</taxon>
        <taxon>Polyporales</taxon>
        <taxon>Cerrenaceae</taxon>
        <taxon>Somion</taxon>
    </lineage>
</organism>
<evidence type="ECO:0000256" key="1">
    <source>
        <dbReference type="ARBA" id="ARBA00004123"/>
    </source>
</evidence>
<accession>A0ABP1E519</accession>
<feature type="domain" description="RED-like N-terminal" evidence="5">
    <location>
        <begin position="45"/>
        <end position="157"/>
    </location>
</feature>
<sequence length="489" mass="53476">MDQDSFRQLLHSAGSAASPRNVQPTATSKGKAKKADASQPAFKPRTIKKSAASNYRDRASERRHGLASDYAQVEALAEDFERRAAEAADALAKKTLEEQRKYLGGDSDHTILVKGLDFALLEQNRARVAASQNVEENESLEQAFLEAKEQAVSATNGAGKKRTREDLVRELKNKRLKGSGTESPLSADSGARESATAIDDVAKLEEAKKAGKFKPIGFKPVGQDKHKKKVKKVKVEGTRTTTMTTSTTTTKKVKRKDILSVVSSSTTSALLIADRTATSTSRPTQPTPPAVPELEPLEGDLDIFAGAGEYAGVDLGSSSESENEDRKPQKSRSPSPMAMQPKGWFDDEGDEERLGKPKSGSPLQDIQSRSREKEGSQEEGELTASRRSRSPSHPPQRSHSHHPEEGEEHEQSPEPEIPTRLQPLSSSALPSIRDMLAMDEEAQKAQKRKARKEKAGKGKGEKKLDKEGKVERDYQRLKSYTEKKAAAKS</sequence>
<reference evidence="7" key="1">
    <citation type="submission" date="2024-04" db="EMBL/GenBank/DDBJ databases">
        <authorList>
            <person name="Shaw F."/>
            <person name="Minotto A."/>
        </authorList>
    </citation>
    <scope>NUCLEOTIDE SEQUENCE [LARGE SCALE GENOMIC DNA]</scope>
</reference>
<feature type="compositionally biased region" description="Basic and acidic residues" evidence="4">
    <location>
        <begin position="55"/>
        <end position="66"/>
    </location>
</feature>
<keyword evidence="3" id="KW-0175">Coiled coil</keyword>
<dbReference type="Proteomes" id="UP001497453">
    <property type="component" value="Chromosome 8"/>
</dbReference>
<feature type="coiled-coil region" evidence="3">
    <location>
        <begin position="70"/>
        <end position="97"/>
    </location>
</feature>
<evidence type="ECO:0000313" key="7">
    <source>
        <dbReference type="Proteomes" id="UP001497453"/>
    </source>
</evidence>
<feature type="compositionally biased region" description="Polar residues" evidence="4">
    <location>
        <begin position="18"/>
        <end position="28"/>
    </location>
</feature>
<evidence type="ECO:0000256" key="2">
    <source>
        <dbReference type="ARBA" id="ARBA00023242"/>
    </source>
</evidence>
<dbReference type="Pfam" id="PF07808">
    <property type="entry name" value="RED_N"/>
    <property type="match status" value="1"/>
</dbReference>
<dbReference type="EMBL" id="OZ037951">
    <property type="protein sequence ID" value="CAL1715128.1"/>
    <property type="molecule type" value="Genomic_DNA"/>
</dbReference>
<dbReference type="InterPro" id="IPR039896">
    <property type="entry name" value="Red-like"/>
</dbReference>
<feature type="region of interest" description="Disordered" evidence="4">
    <location>
        <begin position="214"/>
        <end position="252"/>
    </location>
</feature>
<feature type="region of interest" description="Disordered" evidence="4">
    <location>
        <begin position="151"/>
        <end position="195"/>
    </location>
</feature>
<protein>
    <recommendedName>
        <fullName evidence="5">RED-like N-terminal domain-containing protein</fullName>
    </recommendedName>
</protein>
<feature type="compositionally biased region" description="Basic and acidic residues" evidence="4">
    <location>
        <begin position="401"/>
        <end position="412"/>
    </location>
</feature>
<keyword evidence="2" id="KW-0539">Nucleus</keyword>
<keyword evidence="7" id="KW-1185">Reference proteome</keyword>
<feature type="compositionally biased region" description="Basic and acidic residues" evidence="4">
    <location>
        <begin position="163"/>
        <end position="173"/>
    </location>
</feature>
<proteinExistence type="predicted"/>
<evidence type="ECO:0000313" key="6">
    <source>
        <dbReference type="EMBL" id="CAL1715128.1"/>
    </source>
</evidence>
<evidence type="ECO:0000256" key="3">
    <source>
        <dbReference type="SAM" id="Coils"/>
    </source>
</evidence>
<gene>
    <name evidence="6" type="ORF">GFSPODELE1_LOCUS10074</name>
</gene>
<dbReference type="PANTHER" id="PTHR12765">
    <property type="entry name" value="RED PROTEIN IK FACTOR CYTOKINE IK"/>
    <property type="match status" value="1"/>
</dbReference>
<feature type="compositionally biased region" description="Basic and acidic residues" evidence="4">
    <location>
        <begin position="453"/>
        <end position="489"/>
    </location>
</feature>
<evidence type="ECO:0000256" key="4">
    <source>
        <dbReference type="SAM" id="MobiDB-lite"/>
    </source>
</evidence>